<dbReference type="AlphaFoldDB" id="A0A0G2E2Q9"/>
<evidence type="ECO:0000256" key="5">
    <source>
        <dbReference type="ARBA" id="ARBA00022857"/>
    </source>
</evidence>
<evidence type="ECO:0000313" key="10">
    <source>
        <dbReference type="EMBL" id="KKY17024.1"/>
    </source>
</evidence>
<evidence type="ECO:0000256" key="6">
    <source>
        <dbReference type="ARBA" id="ARBA00023002"/>
    </source>
</evidence>
<dbReference type="InterPro" id="IPR017441">
    <property type="entry name" value="Protein_kinase_ATP_BS"/>
</dbReference>
<comment type="similarity">
    <text evidence="2">Belongs to the FMO family.</text>
</comment>
<keyword evidence="7" id="KW-0503">Monooxygenase</keyword>
<feature type="domain" description="Protein kinase" evidence="9">
    <location>
        <begin position="374"/>
        <end position="708"/>
    </location>
</feature>
<dbReference type="Gene3D" id="3.30.200.20">
    <property type="entry name" value="Phosphorylase Kinase, domain 1"/>
    <property type="match status" value="1"/>
</dbReference>
<dbReference type="PROSITE" id="PS50011">
    <property type="entry name" value="PROTEIN_KINASE_DOM"/>
    <property type="match status" value="1"/>
</dbReference>
<proteinExistence type="inferred from homology"/>
<evidence type="ECO:0000313" key="11">
    <source>
        <dbReference type="Proteomes" id="UP000053317"/>
    </source>
</evidence>
<keyword evidence="11" id="KW-1185">Reference proteome</keyword>
<keyword evidence="6" id="KW-0560">Oxidoreductase</keyword>
<keyword evidence="8" id="KW-0547">Nucleotide-binding</keyword>
<evidence type="ECO:0000256" key="4">
    <source>
        <dbReference type="ARBA" id="ARBA00022827"/>
    </source>
</evidence>
<dbReference type="InterPro" id="IPR036188">
    <property type="entry name" value="FAD/NAD-bd_sf"/>
</dbReference>
<protein>
    <submittedName>
        <fullName evidence="10">Putative dimethylaniline</fullName>
    </submittedName>
</protein>
<evidence type="ECO:0000256" key="7">
    <source>
        <dbReference type="ARBA" id="ARBA00023033"/>
    </source>
</evidence>
<dbReference type="Proteomes" id="UP000053317">
    <property type="component" value="Unassembled WGS sequence"/>
</dbReference>
<dbReference type="GO" id="GO:0050660">
    <property type="term" value="F:flavin adenine dinucleotide binding"/>
    <property type="evidence" value="ECO:0007669"/>
    <property type="project" value="InterPro"/>
</dbReference>
<keyword evidence="8" id="KW-0067">ATP-binding</keyword>
<evidence type="ECO:0000259" key="9">
    <source>
        <dbReference type="PROSITE" id="PS50011"/>
    </source>
</evidence>
<reference evidence="10 11" key="2">
    <citation type="submission" date="2015-05" db="EMBL/GenBank/DDBJ databases">
        <authorList>
            <person name="Morales-Cruz A."/>
            <person name="Amrine K.C."/>
            <person name="Cantu D."/>
        </authorList>
    </citation>
    <scope>NUCLEOTIDE SEQUENCE [LARGE SCALE GENOMIC DNA]</scope>
    <source>
        <strain evidence="10">UCRPC4</strain>
    </source>
</reference>
<comment type="caution">
    <text evidence="10">The sequence shown here is derived from an EMBL/GenBank/DDBJ whole genome shotgun (WGS) entry which is preliminary data.</text>
</comment>
<dbReference type="InterPro" id="IPR000719">
    <property type="entry name" value="Prot_kinase_dom"/>
</dbReference>
<comment type="cofactor">
    <cofactor evidence="1">
        <name>FAD</name>
        <dbReference type="ChEBI" id="CHEBI:57692"/>
    </cofactor>
</comment>
<dbReference type="PROSITE" id="PS00107">
    <property type="entry name" value="PROTEIN_KINASE_ATP"/>
    <property type="match status" value="1"/>
</dbReference>
<dbReference type="PANTHER" id="PTHR23023">
    <property type="entry name" value="DIMETHYLANILINE MONOOXYGENASE"/>
    <property type="match status" value="1"/>
</dbReference>
<dbReference type="InterPro" id="IPR020946">
    <property type="entry name" value="Flavin_mOase-like"/>
</dbReference>
<feature type="binding site" evidence="8">
    <location>
        <position position="411"/>
    </location>
    <ligand>
        <name>ATP</name>
        <dbReference type="ChEBI" id="CHEBI:30616"/>
    </ligand>
</feature>
<dbReference type="InterPro" id="IPR000960">
    <property type="entry name" value="Flavin_mOase"/>
</dbReference>
<accession>A0A0G2E2Q9</accession>
<dbReference type="SUPFAM" id="SSF51905">
    <property type="entry name" value="FAD/NAD(P)-binding domain"/>
    <property type="match status" value="2"/>
</dbReference>
<dbReference type="Gene3D" id="3.50.50.60">
    <property type="entry name" value="FAD/NAD(P)-binding domain"/>
    <property type="match status" value="3"/>
</dbReference>
<dbReference type="GO" id="GO:0004499">
    <property type="term" value="F:N,N-dimethylaniline monooxygenase activity"/>
    <property type="evidence" value="ECO:0007669"/>
    <property type="project" value="InterPro"/>
</dbReference>
<sequence length="1193" mass="135772">MGMFQLRSRNYKVMTALKMVNMEAIILTATGTQVIARVTTVRTRSNVLTKDETDLAKEHQDYTNSLALSALYPQKVALRLLLSCNGSPMKPLSEDIWIFWQYKMEREFQQVETEAKRTLFERHGVLDSHLYRTAGKCTLLRLEPSALGDQEIPFDTQILERESQWSEVIQKMVGTYCAKQLTSTRFRLELQWSYSSLTIPTTGNEAFAVAVRTEMRNRMKENFLGKLFLPRGDLKTIFADVNVIKLLDDDRSLKETNNFCKELAHQGRPYKREHFFEVVRLNGTRLLAACVYAQMPLACLYRLMIDRGVKDADIPLERSHFHDVLGQTLKVNILMIDAFIDYQGSFSAHQFLHDGTRPVFHMIHDRIVVPVMFDQQKDLVGKGGFGEVFKARIHPNHHSYSPNRDEYYAVKRFKAHGPNTDSEFRREESQLQKLYHSPHANITLHLASWSQDGRYYLIFPLADSSLRELLRGPAPELTGANVKWLFSQLNNIVGAVERIHIHKDNAPVPVERLGPPQPTPKQTGFHQDLKPGNILVFNGSDKITDSVLKISDFGTAKLDFVLSGSGLHHGTPRTRNPQGDYEYESPDWAQTQELGRPNDIWSLGCCFLEILLWIFDQGGSHLNDFRVARTVDPPNNIGNTPAFWYRSSSTGMIGLKPVVMNKMRSLQSICQSRGQFGELLRWVKLMLTLKTDERPKVHQVKYAFHAMLIQLEFELQTDMEYYLRDHSNHSEQIAQAGTMHDHWERMKKRSPIKSVAVIGAGASGAATAAALKAEDVFDTIRVFERRASPGGTCTNVPAIAMSFSDIPFPYGPFVPHWIPKQYIANYFSAHRIDLSLVSNTTVEDVSKLPSKPPGLDRWSLTLRKNDPVRGVDEWWKEEFDALVIANGHYSVPFVPKVKGLDGYLQKFPHRISHSKVYRTPQPFTNKRVLVIGNSASGHDITASLLKTVKLPVYNSRRSHAKWEGPKPPSGVEWKPIITEFVPSSGSIVFSDGSVLTDIDHVIYCTGYKVSFPFWNTHANGGKPIWDYENSKVFGSYLHTFFQDHPTLAIVGLPRFLTFRGFEYQAIAVARVFAGRNAEQIPSKEEQEKWESERWELARKEKRGFHDLLPWECGETLEFLRTLYELAGLPLLEGKGRVPPCLDERTRWALENVKKYEILSLGNGEVEKVAVGVEDDVVVDDGWTVLGSASCREE</sequence>
<dbReference type="SUPFAM" id="SSF56112">
    <property type="entry name" value="Protein kinase-like (PK-like)"/>
    <property type="match status" value="1"/>
</dbReference>
<keyword evidence="3" id="KW-0285">Flavoprotein</keyword>
<evidence type="ECO:0000256" key="1">
    <source>
        <dbReference type="ARBA" id="ARBA00001974"/>
    </source>
</evidence>
<name>A0A0G2E2Q9_PHACM</name>
<reference evidence="10 11" key="1">
    <citation type="submission" date="2015-05" db="EMBL/GenBank/DDBJ databases">
        <title>Distinctive expansion of gene families associated with plant cell wall degradation and secondary metabolism in the genomes of grapevine trunk pathogens.</title>
        <authorList>
            <person name="Lawrence D.P."/>
            <person name="Travadon R."/>
            <person name="Rolshausen P.E."/>
            <person name="Baumgartner K."/>
        </authorList>
    </citation>
    <scope>NUCLEOTIDE SEQUENCE [LARGE SCALE GENOMIC DNA]</scope>
    <source>
        <strain evidence="10">UCRPC4</strain>
    </source>
</reference>
<dbReference type="CDD" id="cd00180">
    <property type="entry name" value="PKc"/>
    <property type="match status" value="1"/>
</dbReference>
<organism evidence="10 11">
    <name type="scientific">Phaeomoniella chlamydospora</name>
    <name type="common">Phaeoacremonium chlamydosporum</name>
    <dbReference type="NCBI Taxonomy" id="158046"/>
    <lineage>
        <taxon>Eukaryota</taxon>
        <taxon>Fungi</taxon>
        <taxon>Dikarya</taxon>
        <taxon>Ascomycota</taxon>
        <taxon>Pezizomycotina</taxon>
        <taxon>Eurotiomycetes</taxon>
        <taxon>Chaetothyriomycetidae</taxon>
        <taxon>Phaeomoniellales</taxon>
        <taxon>Phaeomoniellaceae</taxon>
        <taxon>Phaeomoniella</taxon>
    </lineage>
</organism>
<dbReference type="EMBL" id="LCWF01000150">
    <property type="protein sequence ID" value="KKY17024.1"/>
    <property type="molecule type" value="Genomic_DNA"/>
</dbReference>
<dbReference type="FunFam" id="3.50.50.60:FF:000138">
    <property type="entry name" value="Flavin-containing monooxygenase"/>
    <property type="match status" value="1"/>
</dbReference>
<keyword evidence="4" id="KW-0274">FAD</keyword>
<dbReference type="SMART" id="SM00220">
    <property type="entry name" value="S_TKc"/>
    <property type="match status" value="1"/>
</dbReference>
<dbReference type="InterPro" id="IPR011009">
    <property type="entry name" value="Kinase-like_dom_sf"/>
</dbReference>
<dbReference type="GO" id="GO:0050661">
    <property type="term" value="F:NADP binding"/>
    <property type="evidence" value="ECO:0007669"/>
    <property type="project" value="InterPro"/>
</dbReference>
<evidence type="ECO:0000256" key="3">
    <source>
        <dbReference type="ARBA" id="ARBA00022630"/>
    </source>
</evidence>
<dbReference type="OrthoDB" id="66881at2759"/>
<dbReference type="GO" id="GO:0005524">
    <property type="term" value="F:ATP binding"/>
    <property type="evidence" value="ECO:0007669"/>
    <property type="project" value="UniProtKB-UniRule"/>
</dbReference>
<evidence type="ECO:0000256" key="8">
    <source>
        <dbReference type="PROSITE-ProRule" id="PRU10141"/>
    </source>
</evidence>
<dbReference type="Pfam" id="PF00069">
    <property type="entry name" value="Pkinase"/>
    <property type="match status" value="1"/>
</dbReference>
<evidence type="ECO:0000256" key="2">
    <source>
        <dbReference type="ARBA" id="ARBA00009183"/>
    </source>
</evidence>
<dbReference type="InterPro" id="IPR050346">
    <property type="entry name" value="FMO-like"/>
</dbReference>
<dbReference type="GO" id="GO:0004672">
    <property type="term" value="F:protein kinase activity"/>
    <property type="evidence" value="ECO:0007669"/>
    <property type="project" value="InterPro"/>
</dbReference>
<keyword evidence="5" id="KW-0521">NADP</keyword>
<gene>
    <name evidence="10" type="ORF">UCRPC4_g05750</name>
</gene>
<dbReference type="Pfam" id="PF00743">
    <property type="entry name" value="FMO-like"/>
    <property type="match status" value="2"/>
</dbReference>
<dbReference type="Gene3D" id="1.10.510.10">
    <property type="entry name" value="Transferase(Phosphotransferase) domain 1"/>
    <property type="match status" value="1"/>
</dbReference>
<dbReference type="PRINTS" id="PR00370">
    <property type="entry name" value="FMOXYGENASE"/>
</dbReference>